<gene>
    <name evidence="10" type="ORF">V2S66_29325</name>
</gene>
<comment type="caution">
    <text evidence="10">The sequence shown here is derived from an EMBL/GenBank/DDBJ whole genome shotgun (WGS) entry which is preliminary data.</text>
</comment>
<dbReference type="InterPro" id="IPR011606">
    <property type="entry name" value="Brnchd-chn_aa_trnsp_permease"/>
</dbReference>
<evidence type="ECO:0000256" key="2">
    <source>
        <dbReference type="ARBA" id="ARBA00010735"/>
    </source>
</evidence>
<feature type="region of interest" description="Disordered" evidence="8">
    <location>
        <begin position="223"/>
        <end position="263"/>
    </location>
</feature>
<evidence type="ECO:0000256" key="7">
    <source>
        <dbReference type="ARBA" id="ARBA00023136"/>
    </source>
</evidence>
<dbReference type="EMBL" id="JAZEWV010000038">
    <property type="protein sequence ID" value="MEE4546055.1"/>
    <property type="molecule type" value="Genomic_DNA"/>
</dbReference>
<keyword evidence="6 9" id="KW-1133">Transmembrane helix</keyword>
<dbReference type="PANTHER" id="PTHR34979">
    <property type="entry name" value="INNER MEMBRANE PROTEIN YGAZ"/>
    <property type="match status" value="1"/>
</dbReference>
<feature type="transmembrane region" description="Helical" evidence="9">
    <location>
        <begin position="128"/>
        <end position="149"/>
    </location>
</feature>
<dbReference type="Pfam" id="PF03591">
    <property type="entry name" value="AzlC"/>
    <property type="match status" value="1"/>
</dbReference>
<reference evidence="10 11" key="1">
    <citation type="submission" date="2023-12" db="EMBL/GenBank/DDBJ databases">
        <title>Streptomyces sp. V4-01.</title>
        <authorList>
            <person name="Somphong A."/>
            <person name="Phongsopitanun W."/>
        </authorList>
    </citation>
    <scope>NUCLEOTIDE SEQUENCE [LARGE SCALE GENOMIC DNA]</scope>
    <source>
        <strain evidence="10 11">V4-01</strain>
    </source>
</reference>
<keyword evidence="5 9" id="KW-0812">Transmembrane</keyword>
<evidence type="ECO:0000256" key="6">
    <source>
        <dbReference type="ARBA" id="ARBA00022989"/>
    </source>
</evidence>
<evidence type="ECO:0000313" key="11">
    <source>
        <dbReference type="Proteomes" id="UP001344658"/>
    </source>
</evidence>
<feature type="compositionally biased region" description="Basic and acidic residues" evidence="8">
    <location>
        <begin position="235"/>
        <end position="256"/>
    </location>
</feature>
<keyword evidence="7 9" id="KW-0472">Membrane</keyword>
<dbReference type="Proteomes" id="UP001344658">
    <property type="component" value="Unassembled WGS sequence"/>
</dbReference>
<keyword evidence="11" id="KW-1185">Reference proteome</keyword>
<accession>A0ABU7PJU9</accession>
<name>A0ABU7PJU9_9ACTN</name>
<comment type="similarity">
    <text evidence="2">Belongs to the AzlC family.</text>
</comment>
<evidence type="ECO:0000256" key="5">
    <source>
        <dbReference type="ARBA" id="ARBA00022692"/>
    </source>
</evidence>
<organism evidence="10 11">
    <name type="scientific">Actinacidiphila polyblastidii</name>
    <dbReference type="NCBI Taxonomy" id="3110430"/>
    <lineage>
        <taxon>Bacteria</taxon>
        <taxon>Bacillati</taxon>
        <taxon>Actinomycetota</taxon>
        <taxon>Actinomycetes</taxon>
        <taxon>Kitasatosporales</taxon>
        <taxon>Streptomycetaceae</taxon>
        <taxon>Actinacidiphila</taxon>
    </lineage>
</organism>
<dbReference type="RefSeq" id="WP_330799757.1">
    <property type="nucleotide sequence ID" value="NZ_JAZEWV010000038.1"/>
</dbReference>
<evidence type="ECO:0000256" key="8">
    <source>
        <dbReference type="SAM" id="MobiDB-lite"/>
    </source>
</evidence>
<evidence type="ECO:0000256" key="1">
    <source>
        <dbReference type="ARBA" id="ARBA00004651"/>
    </source>
</evidence>
<feature type="transmembrane region" description="Helical" evidence="9">
    <location>
        <begin position="192"/>
        <end position="221"/>
    </location>
</feature>
<evidence type="ECO:0000256" key="9">
    <source>
        <dbReference type="SAM" id="Phobius"/>
    </source>
</evidence>
<sequence>MRSIWRTPERDLVRDIALVCLADALVGASFGAISVGLGLPLWLPMLLSVVVFAGAAQFIFVGIVGAGGNPLAAVVAGLLVNARHVPFGFAVGDVFGSGWLRRLAGSHLMVDETVAFTLAQDEPRRRRLAYWGCGAGLFASWNAGVAAGAFGGRAVGDTDAFGLDAAFPAVLLALVLPSLAQARPAARAAAAAGAAIALAATPFVPAGVPVLLALAAVALGVRGRATPAPDPDPDPPQHPDPGRGSGEHPDPERASDVRGGGGR</sequence>
<keyword evidence="3" id="KW-0813">Transport</keyword>
<comment type="subcellular location">
    <subcellularLocation>
        <location evidence="1">Cell membrane</location>
        <topology evidence="1">Multi-pass membrane protein</topology>
    </subcellularLocation>
</comment>
<proteinExistence type="inferred from homology"/>
<dbReference type="PANTHER" id="PTHR34979:SF1">
    <property type="entry name" value="INNER MEMBRANE PROTEIN YGAZ"/>
    <property type="match status" value="1"/>
</dbReference>
<feature type="transmembrane region" description="Helical" evidence="9">
    <location>
        <begin position="12"/>
        <end position="35"/>
    </location>
</feature>
<feature type="transmembrane region" description="Helical" evidence="9">
    <location>
        <begin position="161"/>
        <end position="180"/>
    </location>
</feature>
<evidence type="ECO:0000313" key="10">
    <source>
        <dbReference type="EMBL" id="MEE4546055.1"/>
    </source>
</evidence>
<keyword evidence="4" id="KW-1003">Cell membrane</keyword>
<protein>
    <submittedName>
        <fullName evidence="10">AzlC family ABC transporter permease</fullName>
    </submittedName>
</protein>
<evidence type="ECO:0000256" key="3">
    <source>
        <dbReference type="ARBA" id="ARBA00022448"/>
    </source>
</evidence>
<evidence type="ECO:0000256" key="4">
    <source>
        <dbReference type="ARBA" id="ARBA00022475"/>
    </source>
</evidence>